<dbReference type="EMBL" id="CP017814">
    <property type="protein sequence ID" value="APA06084.1"/>
    <property type="molecule type" value="Genomic_DNA"/>
</dbReference>
<dbReference type="OMA" id="ECENRSH"/>
<proteinExistence type="predicted"/>
<dbReference type="OrthoDB" id="3490062at2759"/>
<gene>
    <name evidence="1" type="ORF">sscle_01g008540</name>
</gene>
<sequence>MTPTEDDVEAVTSRNTFAACCTSLRLKQFCLNLPSELADFFEAINTDTFAVMNSLTLATFYTDIPYIIQITAVDEQGNRKQAQFFTRRKLQPHERADTNCYLHIIPLFGINCDIRVGNVEEAIYQRRNYIKGETFRWECGGIHRPNQEGRSGIVEYEVALWTPGPRIAALQEALQVKRDTGVMPPLPEWLRREIEAAMPSGNDEGNEGE</sequence>
<organism evidence="1 2">
    <name type="scientific">Sclerotinia sclerotiorum (strain ATCC 18683 / 1980 / Ss-1)</name>
    <name type="common">White mold</name>
    <name type="synonym">Whetzelinia sclerotiorum</name>
    <dbReference type="NCBI Taxonomy" id="665079"/>
    <lineage>
        <taxon>Eukaryota</taxon>
        <taxon>Fungi</taxon>
        <taxon>Dikarya</taxon>
        <taxon>Ascomycota</taxon>
        <taxon>Pezizomycotina</taxon>
        <taxon>Leotiomycetes</taxon>
        <taxon>Helotiales</taxon>
        <taxon>Sclerotiniaceae</taxon>
        <taxon>Sclerotinia</taxon>
    </lineage>
</organism>
<dbReference type="AlphaFoldDB" id="A0A1D9PTP5"/>
<protein>
    <submittedName>
        <fullName evidence="1">Uncharacterized protein</fullName>
    </submittedName>
</protein>
<dbReference type="KEGG" id="ssl:SS1G_01484"/>
<name>A0A1D9PTP5_SCLS1</name>
<dbReference type="VEuPathDB" id="FungiDB:sscle_01g008540"/>
<dbReference type="RefSeq" id="XP_001597290.1">
    <property type="nucleotide sequence ID" value="XM_001597240.1"/>
</dbReference>
<reference evidence="2" key="1">
    <citation type="journal article" date="2017" name="Genome Biol. Evol.">
        <title>The complete genome sequence of the phytopathogenic fungus Sclerotinia sclerotiorum reveals insights into the genome architecture of broad host range pathogens.</title>
        <authorList>
            <person name="Derbyshire M."/>
            <person name="Denton-Giles M."/>
            <person name="Hegedus D."/>
            <person name="Seifbarghy S."/>
            <person name="Rollins J."/>
            <person name="van Kan J."/>
            <person name="Seidl M.F."/>
            <person name="Faino L."/>
            <person name="Mbengue M."/>
            <person name="Navaud O."/>
            <person name="Raffaele S."/>
            <person name="Hammond-Kosack K."/>
            <person name="Heard S."/>
            <person name="Oliver R."/>
        </authorList>
    </citation>
    <scope>NUCLEOTIDE SEQUENCE [LARGE SCALE GENOMIC DNA]</scope>
    <source>
        <strain evidence="2">ATCC 18683 / 1980 / Ss-1</strain>
    </source>
</reference>
<evidence type="ECO:0000313" key="2">
    <source>
        <dbReference type="Proteomes" id="UP000177798"/>
    </source>
</evidence>
<evidence type="ECO:0000313" key="1">
    <source>
        <dbReference type="EMBL" id="APA06084.1"/>
    </source>
</evidence>
<accession>A0A1D9PTP5</accession>
<dbReference type="Proteomes" id="UP000177798">
    <property type="component" value="Chromosome 1"/>
</dbReference>